<reference evidence="5 7" key="1">
    <citation type="submission" date="2015-09" db="EMBL/GenBank/DDBJ databases">
        <authorList>
            <consortium name="Pathogen Informatics"/>
        </authorList>
    </citation>
    <scope>NUCLEOTIDE SEQUENCE [LARGE SCALE GENOMIC DNA]</scope>
    <source>
        <strain evidence="5 7">2789STDY5834939</strain>
    </source>
</reference>
<evidence type="ECO:0000256" key="2">
    <source>
        <dbReference type="ARBA" id="ARBA00022630"/>
    </source>
</evidence>
<dbReference type="SUPFAM" id="SSF51905">
    <property type="entry name" value="FAD/NAD(P)-binding domain"/>
    <property type="match status" value="1"/>
</dbReference>
<reference evidence="6 8" key="2">
    <citation type="submission" date="2018-08" db="EMBL/GenBank/DDBJ databases">
        <title>A genome reference for cultivated species of the human gut microbiota.</title>
        <authorList>
            <person name="Zou Y."/>
            <person name="Xue W."/>
            <person name="Luo G."/>
        </authorList>
    </citation>
    <scope>NUCLEOTIDE SEQUENCE [LARGE SCALE GENOMIC DNA]</scope>
    <source>
        <strain evidence="6 8">TF05-12AC</strain>
    </source>
</reference>
<dbReference type="Proteomes" id="UP000260828">
    <property type="component" value="Unassembled WGS sequence"/>
</dbReference>
<dbReference type="PANTHER" id="PTHR43429">
    <property type="entry name" value="PYRIDINE NUCLEOTIDE-DISULFIDE OXIDOREDUCTASE DOMAIN-CONTAINING"/>
    <property type="match status" value="1"/>
</dbReference>
<organism evidence="5 7">
    <name type="scientific">Anaerotruncus colihominis</name>
    <dbReference type="NCBI Taxonomy" id="169435"/>
    <lineage>
        <taxon>Bacteria</taxon>
        <taxon>Bacillati</taxon>
        <taxon>Bacillota</taxon>
        <taxon>Clostridia</taxon>
        <taxon>Eubacteriales</taxon>
        <taxon>Oscillospiraceae</taxon>
        <taxon>Anaerotruncus</taxon>
    </lineage>
</organism>
<sequence>MLDKIVQSPKAPSGVLTAIMKDGRQLPADLIVVCIGARANMELVRGTPVATGRGILVDRGMRTNVPGLYAAGDCCEGYKLQSKEQRNIGLWANAGYQGRTAGANMAGADESFDYTILHNISHFMGIDFLGMGDIVHPQPGDRYRRWQRGTLYIQAMEGADGTLKGLNLLGGAAVSGIVKNHFMKRLSGENVQLDALSRCQLKNAGFPQNFIDYLGGMVYDGA</sequence>
<keyword evidence="3" id="KW-0274">FAD</keyword>
<evidence type="ECO:0000313" key="5">
    <source>
        <dbReference type="EMBL" id="CUP99238.1"/>
    </source>
</evidence>
<keyword evidence="5" id="KW-0560">Oxidoreductase</keyword>
<dbReference type="EC" id="1.18.1.1" evidence="5"/>
<evidence type="ECO:0000313" key="6">
    <source>
        <dbReference type="EMBL" id="RGE70250.1"/>
    </source>
</evidence>
<gene>
    <name evidence="5" type="primary">nroR</name>
    <name evidence="6" type="ORF">DXC40_04155</name>
    <name evidence="5" type="ORF">ERS852551_02673</name>
</gene>
<proteinExistence type="predicted"/>
<dbReference type="Proteomes" id="UP000095765">
    <property type="component" value="Unassembled WGS sequence"/>
</dbReference>
<dbReference type="InterPro" id="IPR050260">
    <property type="entry name" value="FAD-bd_OxRdtase"/>
</dbReference>
<dbReference type="OrthoDB" id="9807946at2"/>
<dbReference type="EMBL" id="CZBE01000020">
    <property type="protein sequence ID" value="CUP99238.1"/>
    <property type="molecule type" value="Genomic_DNA"/>
</dbReference>
<feature type="domain" description="FAD/NAD(P)-binding" evidence="4">
    <location>
        <begin position="15"/>
        <end position="98"/>
    </location>
</feature>
<dbReference type="PRINTS" id="PR00368">
    <property type="entry name" value="FADPNR"/>
</dbReference>
<dbReference type="AlphaFoldDB" id="A0A174SUA0"/>
<comment type="cofactor">
    <cofactor evidence="1">
        <name>FAD</name>
        <dbReference type="ChEBI" id="CHEBI:57692"/>
    </cofactor>
</comment>
<dbReference type="PANTHER" id="PTHR43429:SF3">
    <property type="entry name" value="NITRITE REDUCTASE [NAD(P)H]"/>
    <property type="match status" value="1"/>
</dbReference>
<dbReference type="GO" id="GO:0015044">
    <property type="term" value="F:rubredoxin-NAD+ reductase activity"/>
    <property type="evidence" value="ECO:0007669"/>
    <property type="project" value="UniProtKB-EC"/>
</dbReference>
<evidence type="ECO:0000259" key="4">
    <source>
        <dbReference type="Pfam" id="PF07992"/>
    </source>
</evidence>
<protein>
    <submittedName>
        <fullName evidence="5">NADH-rubredoxin oxidoreductase</fullName>
        <ecNumber evidence="5">1.18.1.1</ecNumber>
    </submittedName>
</protein>
<evidence type="ECO:0000256" key="3">
    <source>
        <dbReference type="ARBA" id="ARBA00022827"/>
    </source>
</evidence>
<dbReference type="InterPro" id="IPR023753">
    <property type="entry name" value="FAD/NAD-binding_dom"/>
</dbReference>
<dbReference type="Gene3D" id="3.50.50.60">
    <property type="entry name" value="FAD/NAD(P)-binding domain"/>
    <property type="match status" value="1"/>
</dbReference>
<keyword evidence="2" id="KW-0285">Flavoprotein</keyword>
<evidence type="ECO:0000313" key="8">
    <source>
        <dbReference type="Proteomes" id="UP000260828"/>
    </source>
</evidence>
<name>A0A174SUA0_9FIRM</name>
<evidence type="ECO:0000313" key="7">
    <source>
        <dbReference type="Proteomes" id="UP000095765"/>
    </source>
</evidence>
<dbReference type="Pfam" id="PF07992">
    <property type="entry name" value="Pyr_redox_2"/>
    <property type="match status" value="1"/>
</dbReference>
<evidence type="ECO:0000256" key="1">
    <source>
        <dbReference type="ARBA" id="ARBA00001974"/>
    </source>
</evidence>
<accession>A0A174SUA0</accession>
<dbReference type="EMBL" id="QVME01000001">
    <property type="protein sequence ID" value="RGE70250.1"/>
    <property type="molecule type" value="Genomic_DNA"/>
</dbReference>
<dbReference type="InterPro" id="IPR036188">
    <property type="entry name" value="FAD/NAD-bd_sf"/>
</dbReference>